<dbReference type="Proteomes" id="UP000051166">
    <property type="component" value="Unassembled WGS sequence"/>
</dbReference>
<dbReference type="InterPro" id="IPR036928">
    <property type="entry name" value="AS_sf"/>
</dbReference>
<keyword evidence="4" id="KW-1185">Reference proteome</keyword>
<dbReference type="PANTHER" id="PTHR11895:SF7">
    <property type="entry name" value="GLUTAMYL-TRNA(GLN) AMIDOTRANSFERASE SUBUNIT A, MITOCHONDRIAL"/>
    <property type="match status" value="1"/>
</dbReference>
<dbReference type="Gene3D" id="3.90.1300.10">
    <property type="entry name" value="Amidase signature (AS) domain"/>
    <property type="match status" value="1"/>
</dbReference>
<dbReference type="InterPro" id="IPR023631">
    <property type="entry name" value="Amidase_dom"/>
</dbReference>
<proteinExistence type="inferred from homology"/>
<evidence type="ECO:0000259" key="2">
    <source>
        <dbReference type="Pfam" id="PF01425"/>
    </source>
</evidence>
<dbReference type="PATRIC" id="fig|1423801.4.peg.1934"/>
<evidence type="ECO:0000313" key="4">
    <source>
        <dbReference type="Proteomes" id="UP000051166"/>
    </source>
</evidence>
<dbReference type="InterPro" id="IPR000120">
    <property type="entry name" value="Amidase"/>
</dbReference>
<dbReference type="InterPro" id="IPR020556">
    <property type="entry name" value="Amidase_CS"/>
</dbReference>
<dbReference type="STRING" id="1423801.FD50_GL001893"/>
<organism evidence="3 4">
    <name type="scientific">Liquorilactobacillus satsumensis DSM 16230 = JCM 12392</name>
    <dbReference type="NCBI Taxonomy" id="1423801"/>
    <lineage>
        <taxon>Bacteria</taxon>
        <taxon>Bacillati</taxon>
        <taxon>Bacillota</taxon>
        <taxon>Bacilli</taxon>
        <taxon>Lactobacillales</taxon>
        <taxon>Lactobacillaceae</taxon>
        <taxon>Liquorilactobacillus</taxon>
    </lineage>
</organism>
<dbReference type="RefSeq" id="WP_056961760.1">
    <property type="nucleotide sequence ID" value="NZ_AZFQ01000054.1"/>
</dbReference>
<dbReference type="GO" id="GO:0003824">
    <property type="term" value="F:catalytic activity"/>
    <property type="evidence" value="ECO:0007669"/>
    <property type="project" value="InterPro"/>
</dbReference>
<sequence>MTIDALGQAQLVKTGICSSSELVEESLQKCAQLNPQLNAVIHTRAKKALLEAKAVNKEALFAGVPLLLKGLGQNLAGEPATAGARLLQYNIAQQTDFFVRRLQQAGFIIIGQTNTPEFGFKNITDPLLYGPARNPWNTDYSPGGSSGGAASALAAGMVTLAAGSDGGGSLRIPASFTGLIGLKPTRGRVPVGPGSWRGWQGAALDFALTRSVRDTAALLDVLQVVQPAAPFQTPLEQSGFLQAINQPLPQKLRIGYTTTSPVGTPVSAAAQKAVEEAVIFLEGQGIAVEETTDSIAGRALMQGYYIINAGETASLFADLERRAGKKVTRSEVELTTWVIYQAGLKLSAVDYSQTLSAWDQISYAADKLFEKYDLYLTPTTATTAPQIKQDLIPADLVPQMENVTALNKNERLQLVSALFERSLALTPFTQRANITGQPAISLPTYLSARGLPLGIQFIARKGNERLLLQISKLFEENGKFKMLLH</sequence>
<dbReference type="Pfam" id="PF01425">
    <property type="entry name" value="Amidase"/>
    <property type="match status" value="1"/>
</dbReference>
<reference evidence="3 4" key="1">
    <citation type="journal article" date="2015" name="Genome Announc.">
        <title>Expanding the biotechnology potential of lactobacilli through comparative genomics of 213 strains and associated genera.</title>
        <authorList>
            <person name="Sun Z."/>
            <person name="Harris H.M."/>
            <person name="McCann A."/>
            <person name="Guo C."/>
            <person name="Argimon S."/>
            <person name="Zhang W."/>
            <person name="Yang X."/>
            <person name="Jeffery I.B."/>
            <person name="Cooney J.C."/>
            <person name="Kagawa T.F."/>
            <person name="Liu W."/>
            <person name="Song Y."/>
            <person name="Salvetti E."/>
            <person name="Wrobel A."/>
            <person name="Rasinkangas P."/>
            <person name="Parkhill J."/>
            <person name="Rea M.C."/>
            <person name="O'Sullivan O."/>
            <person name="Ritari J."/>
            <person name="Douillard F.P."/>
            <person name="Paul Ross R."/>
            <person name="Yang R."/>
            <person name="Briner A.E."/>
            <person name="Felis G.E."/>
            <person name="de Vos W.M."/>
            <person name="Barrangou R."/>
            <person name="Klaenhammer T.R."/>
            <person name="Caufield P.W."/>
            <person name="Cui Y."/>
            <person name="Zhang H."/>
            <person name="O'Toole P.W."/>
        </authorList>
    </citation>
    <scope>NUCLEOTIDE SEQUENCE [LARGE SCALE GENOMIC DNA]</scope>
    <source>
        <strain evidence="3 4">DSM 16230</strain>
    </source>
</reference>
<accession>A0A0R1UV50</accession>
<evidence type="ECO:0000256" key="1">
    <source>
        <dbReference type="ARBA" id="ARBA00009199"/>
    </source>
</evidence>
<feature type="domain" description="Amidase" evidence="2">
    <location>
        <begin position="21"/>
        <end position="468"/>
    </location>
</feature>
<dbReference type="SUPFAM" id="SSF75304">
    <property type="entry name" value="Amidase signature (AS) enzymes"/>
    <property type="match status" value="1"/>
</dbReference>
<dbReference type="NCBIfam" id="NF005099">
    <property type="entry name" value="PRK06529.1"/>
    <property type="match status" value="1"/>
</dbReference>
<evidence type="ECO:0000313" key="3">
    <source>
        <dbReference type="EMBL" id="KRL96951.1"/>
    </source>
</evidence>
<dbReference type="GeneID" id="98309122"/>
<protein>
    <submittedName>
        <fullName evidence="3">Amidase</fullName>
    </submittedName>
</protein>
<gene>
    <name evidence="3" type="ORF">FD50_GL001893</name>
</gene>
<dbReference type="PANTHER" id="PTHR11895">
    <property type="entry name" value="TRANSAMIDASE"/>
    <property type="match status" value="1"/>
</dbReference>
<dbReference type="OrthoDB" id="9811471at2"/>
<name>A0A0R1UV50_9LACO</name>
<comment type="similarity">
    <text evidence="1">Belongs to the amidase family.</text>
</comment>
<dbReference type="EMBL" id="AZFQ01000054">
    <property type="protein sequence ID" value="KRL96951.1"/>
    <property type="molecule type" value="Genomic_DNA"/>
</dbReference>
<dbReference type="AlphaFoldDB" id="A0A0R1UV50"/>
<comment type="caution">
    <text evidence="3">The sequence shown here is derived from an EMBL/GenBank/DDBJ whole genome shotgun (WGS) entry which is preliminary data.</text>
</comment>
<dbReference type="PROSITE" id="PS00571">
    <property type="entry name" value="AMIDASES"/>
    <property type="match status" value="1"/>
</dbReference>